<dbReference type="OrthoDB" id="9815852at2"/>
<name>A0A430ANF0_9ENTE</name>
<dbReference type="AlphaFoldDB" id="A0A430ANF0"/>
<feature type="transmembrane region" description="Helical" evidence="1">
    <location>
        <begin position="187"/>
        <end position="208"/>
    </location>
</feature>
<protein>
    <recommendedName>
        <fullName evidence="4">Beta-carotene 15,15'-monooxygenase</fullName>
    </recommendedName>
</protein>
<keyword evidence="1" id="KW-0812">Transmembrane</keyword>
<feature type="transmembrane region" description="Helical" evidence="1">
    <location>
        <begin position="220"/>
        <end position="240"/>
    </location>
</feature>
<sequence>METIINYVETMFINLPETAELQQLKQDILLNMEDKYNELKAAGKSENEAVGTVISEFGNLDEIIDEMDSEGGQFEEDVELLPVVDMAEASNYVAVRRKTGFNIACGVLFCMLGVASLLAVQGWANGNEQLELIGLVPLFLLAAVGVGLFIVSGFRLKPFEYMEKSFVLTGTTRKEIDRQKETYYRSYVVSITAGVMICIISMVAIFVAEALAPDNDQMTLYAISVMLLIASIGVFLIVYAGNVQGAYTTLLEKGKNRQPTKEELQRRSWTKKIASVVWTATTAVYLLAGILFGAWGKAWILFAIVGIISSFWETDDD</sequence>
<accession>A0A430ANF0</accession>
<organism evidence="2 3">
    <name type="scientific">Vagococcus acidifermentans</name>
    <dbReference type="NCBI Taxonomy" id="564710"/>
    <lineage>
        <taxon>Bacteria</taxon>
        <taxon>Bacillati</taxon>
        <taxon>Bacillota</taxon>
        <taxon>Bacilli</taxon>
        <taxon>Lactobacillales</taxon>
        <taxon>Enterococcaceae</taxon>
        <taxon>Vagococcus</taxon>
    </lineage>
</organism>
<gene>
    <name evidence="2" type="ORF">CBF27_12220</name>
</gene>
<comment type="caution">
    <text evidence="2">The sequence shown here is derived from an EMBL/GenBank/DDBJ whole genome shotgun (WGS) entry which is preliminary data.</text>
</comment>
<feature type="transmembrane region" description="Helical" evidence="1">
    <location>
        <begin position="100"/>
        <end position="120"/>
    </location>
</feature>
<reference evidence="2 3" key="1">
    <citation type="submission" date="2017-05" db="EMBL/GenBank/DDBJ databases">
        <title>Vagococcus spp. assemblies.</title>
        <authorList>
            <person name="Gulvik C.A."/>
        </authorList>
    </citation>
    <scope>NUCLEOTIDE SEQUENCE [LARGE SCALE GENOMIC DNA]</scope>
    <source>
        <strain evidence="2 3">LMG 24798</strain>
    </source>
</reference>
<keyword evidence="3" id="KW-1185">Reference proteome</keyword>
<dbReference type="Proteomes" id="UP000286773">
    <property type="component" value="Unassembled WGS sequence"/>
</dbReference>
<keyword evidence="1" id="KW-1133">Transmembrane helix</keyword>
<feature type="transmembrane region" description="Helical" evidence="1">
    <location>
        <begin position="273"/>
        <end position="292"/>
    </location>
</feature>
<keyword evidence="1" id="KW-0472">Membrane</keyword>
<evidence type="ECO:0000313" key="3">
    <source>
        <dbReference type="Proteomes" id="UP000286773"/>
    </source>
</evidence>
<dbReference type="RefSeq" id="WP_126814726.1">
    <property type="nucleotide sequence ID" value="NZ_NGKC01000017.1"/>
</dbReference>
<evidence type="ECO:0008006" key="4">
    <source>
        <dbReference type="Google" id="ProtNLM"/>
    </source>
</evidence>
<evidence type="ECO:0000256" key="1">
    <source>
        <dbReference type="SAM" id="Phobius"/>
    </source>
</evidence>
<evidence type="ECO:0000313" key="2">
    <source>
        <dbReference type="EMBL" id="RSU09648.1"/>
    </source>
</evidence>
<proteinExistence type="predicted"/>
<feature type="transmembrane region" description="Helical" evidence="1">
    <location>
        <begin position="132"/>
        <end position="154"/>
    </location>
</feature>
<dbReference type="InterPro" id="IPR047928">
    <property type="entry name" value="Perm_prefix_1"/>
</dbReference>
<dbReference type="NCBIfam" id="NF038403">
    <property type="entry name" value="perm_prefix_1"/>
    <property type="match status" value="1"/>
</dbReference>
<dbReference type="EMBL" id="NGKC01000017">
    <property type="protein sequence ID" value="RSU09648.1"/>
    <property type="molecule type" value="Genomic_DNA"/>
</dbReference>